<dbReference type="Proteomes" id="UP001320119">
    <property type="component" value="Chromosome"/>
</dbReference>
<accession>A0AAN1WH78</accession>
<dbReference type="GO" id="GO:0003677">
    <property type="term" value="F:DNA binding"/>
    <property type="evidence" value="ECO:0007669"/>
    <property type="project" value="UniProtKB-KW"/>
</dbReference>
<sequence length="113" mass="12648">MDVLHEENPISAKDIQLKMPDPPSYSAVRALITRMVDKGVVAFSREGTKYMYRPVQAQNSVQASAISRLLKTFFKGSKIKAVTALLDADGAEMDAHEIEELERKIARLKKQSK</sequence>
<dbReference type="Gene3D" id="1.10.10.10">
    <property type="entry name" value="Winged helix-like DNA-binding domain superfamily/Winged helix DNA-binding domain"/>
    <property type="match status" value="1"/>
</dbReference>
<evidence type="ECO:0000256" key="2">
    <source>
        <dbReference type="ARBA" id="ARBA00023015"/>
    </source>
</evidence>
<evidence type="ECO:0008006" key="7">
    <source>
        <dbReference type="Google" id="ProtNLM"/>
    </source>
</evidence>
<evidence type="ECO:0000313" key="6">
    <source>
        <dbReference type="Proteomes" id="UP001320119"/>
    </source>
</evidence>
<dbReference type="InterPro" id="IPR036388">
    <property type="entry name" value="WH-like_DNA-bd_sf"/>
</dbReference>
<comment type="similarity">
    <text evidence="1">Belongs to the BlaI transcriptional regulatory family.</text>
</comment>
<dbReference type="Pfam" id="PF03965">
    <property type="entry name" value="Penicillinase_R"/>
    <property type="match status" value="1"/>
</dbReference>
<reference evidence="5 6" key="1">
    <citation type="journal article" date="2022" name="IScience">
        <title>An ultrasensitive nanofiber-based assay for enzymatic hydrolysis and deep-sea microbial degradation of cellulose.</title>
        <authorList>
            <person name="Tsudome M."/>
            <person name="Tachioka M."/>
            <person name="Miyazaki M."/>
            <person name="Uchimura K."/>
            <person name="Tsuda M."/>
            <person name="Takaki Y."/>
            <person name="Deguchi S."/>
        </authorList>
    </citation>
    <scope>NUCLEOTIDE SEQUENCE [LARGE SCALE GENOMIC DNA]</scope>
    <source>
        <strain evidence="5 6">GE09</strain>
    </source>
</reference>
<keyword evidence="4" id="KW-0804">Transcription</keyword>
<keyword evidence="3" id="KW-0238">DNA-binding</keyword>
<dbReference type="InterPro" id="IPR036390">
    <property type="entry name" value="WH_DNA-bd_sf"/>
</dbReference>
<dbReference type="InterPro" id="IPR005650">
    <property type="entry name" value="BlaI_family"/>
</dbReference>
<evidence type="ECO:0000256" key="1">
    <source>
        <dbReference type="ARBA" id="ARBA00011046"/>
    </source>
</evidence>
<name>A0AAN1WH78_9GAMM</name>
<dbReference type="SUPFAM" id="SSF46785">
    <property type="entry name" value="Winged helix' DNA-binding domain"/>
    <property type="match status" value="1"/>
</dbReference>
<proteinExistence type="inferred from homology"/>
<evidence type="ECO:0000256" key="3">
    <source>
        <dbReference type="ARBA" id="ARBA00023125"/>
    </source>
</evidence>
<organism evidence="5 6">
    <name type="scientific">Marinagarivorans cellulosilyticus</name>
    <dbReference type="NCBI Taxonomy" id="2721545"/>
    <lineage>
        <taxon>Bacteria</taxon>
        <taxon>Pseudomonadati</taxon>
        <taxon>Pseudomonadota</taxon>
        <taxon>Gammaproteobacteria</taxon>
        <taxon>Cellvibrionales</taxon>
        <taxon>Cellvibrionaceae</taxon>
        <taxon>Marinagarivorans</taxon>
    </lineage>
</organism>
<keyword evidence="2" id="KW-0805">Transcription regulation</keyword>
<dbReference type="KEGG" id="marq:MARGE09_P1715"/>
<gene>
    <name evidence="5" type="ORF">MARGE09_P1715</name>
</gene>
<dbReference type="GO" id="GO:0045892">
    <property type="term" value="P:negative regulation of DNA-templated transcription"/>
    <property type="evidence" value="ECO:0007669"/>
    <property type="project" value="InterPro"/>
</dbReference>
<evidence type="ECO:0000313" key="5">
    <source>
        <dbReference type="EMBL" id="BCD97514.1"/>
    </source>
</evidence>
<evidence type="ECO:0000256" key="4">
    <source>
        <dbReference type="ARBA" id="ARBA00023163"/>
    </source>
</evidence>
<dbReference type="EMBL" id="AP023086">
    <property type="protein sequence ID" value="BCD97514.1"/>
    <property type="molecule type" value="Genomic_DNA"/>
</dbReference>
<keyword evidence="6" id="KW-1185">Reference proteome</keyword>
<protein>
    <recommendedName>
        <fullName evidence="7">Penicillinase repressor</fullName>
    </recommendedName>
</protein>
<dbReference type="AlphaFoldDB" id="A0AAN1WH78"/>